<dbReference type="Proteomes" id="UP001224392">
    <property type="component" value="Unassembled WGS sequence"/>
</dbReference>
<gene>
    <name evidence="4" type="ORF">MNKW57_18340</name>
</gene>
<dbReference type="EMBL" id="BSYJ01000003">
    <property type="protein sequence ID" value="GMG87513.1"/>
    <property type="molecule type" value="Genomic_DNA"/>
</dbReference>
<keyword evidence="2 3" id="KW-0732">Signal</keyword>
<feature type="signal peptide" evidence="3">
    <location>
        <begin position="1"/>
        <end position="23"/>
    </location>
</feature>
<evidence type="ECO:0000256" key="2">
    <source>
        <dbReference type="ARBA" id="ARBA00022729"/>
    </source>
</evidence>
<accession>A0ABQ6LZJ1</accession>
<evidence type="ECO:0000313" key="5">
    <source>
        <dbReference type="Proteomes" id="UP001224392"/>
    </source>
</evidence>
<organism evidence="4 5">
    <name type="scientific">Biformimicrobium ophioploci</name>
    <dbReference type="NCBI Taxonomy" id="3036711"/>
    <lineage>
        <taxon>Bacteria</taxon>
        <taxon>Pseudomonadati</taxon>
        <taxon>Pseudomonadota</taxon>
        <taxon>Gammaproteobacteria</taxon>
        <taxon>Cellvibrionales</taxon>
        <taxon>Microbulbiferaceae</taxon>
        <taxon>Biformimicrobium</taxon>
    </lineage>
</organism>
<dbReference type="InterPro" id="IPR024930">
    <property type="entry name" value="Skp_dom_sf"/>
</dbReference>
<protein>
    <recommendedName>
        <fullName evidence="6">OmpH family outer membrane protein</fullName>
    </recommendedName>
</protein>
<dbReference type="PANTHER" id="PTHR35089">
    <property type="entry name" value="CHAPERONE PROTEIN SKP"/>
    <property type="match status" value="1"/>
</dbReference>
<evidence type="ECO:0000313" key="4">
    <source>
        <dbReference type="EMBL" id="GMG87513.1"/>
    </source>
</evidence>
<keyword evidence="5" id="KW-1185">Reference proteome</keyword>
<sequence>MLKQLQLTIALIAGLVLAGNALAQTKVATLSPQAAMLNTKFAKSKLDALQTSSEFSKLKSNIESISAEITKMQETAKKDGMTWSDEQKTEHQRKLQFKAADAQTAQKKLQAMQGQAMQEIQRELMPKMREAVKAVVEKEKIDLVLDGSVILYAQDNVNITQKVIDRLNAAK</sequence>
<comment type="caution">
    <text evidence="4">The sequence shown here is derived from an EMBL/GenBank/DDBJ whole genome shotgun (WGS) entry which is preliminary data.</text>
</comment>
<dbReference type="InterPro" id="IPR005632">
    <property type="entry name" value="Chaperone_Skp"/>
</dbReference>
<comment type="similarity">
    <text evidence="1">Belongs to the Skp family.</text>
</comment>
<evidence type="ECO:0000256" key="3">
    <source>
        <dbReference type="SAM" id="SignalP"/>
    </source>
</evidence>
<dbReference type="RefSeq" id="WP_285764135.1">
    <property type="nucleotide sequence ID" value="NZ_BSYJ01000003.1"/>
</dbReference>
<feature type="chain" id="PRO_5045598291" description="OmpH family outer membrane protein" evidence="3">
    <location>
        <begin position="24"/>
        <end position="171"/>
    </location>
</feature>
<evidence type="ECO:0008006" key="6">
    <source>
        <dbReference type="Google" id="ProtNLM"/>
    </source>
</evidence>
<dbReference type="Pfam" id="PF03938">
    <property type="entry name" value="OmpH"/>
    <property type="match status" value="1"/>
</dbReference>
<proteinExistence type="inferred from homology"/>
<reference evidence="4 5" key="1">
    <citation type="submission" date="2023-04" db="EMBL/GenBank/DDBJ databases">
        <title>Marinobulbifer ophiurae gen. nov., sp. Nov., isolate from tissue of brittle star Ophioplocus japonicus.</title>
        <authorList>
            <person name="Kawano K."/>
            <person name="Sawayama S."/>
            <person name="Nakagawa S."/>
        </authorList>
    </citation>
    <scope>NUCLEOTIDE SEQUENCE [LARGE SCALE GENOMIC DNA]</scope>
    <source>
        <strain evidence="4 5">NKW57</strain>
    </source>
</reference>
<dbReference type="PANTHER" id="PTHR35089:SF1">
    <property type="entry name" value="CHAPERONE PROTEIN SKP"/>
    <property type="match status" value="1"/>
</dbReference>
<name>A0ABQ6LZJ1_9GAMM</name>
<dbReference type="SMART" id="SM00935">
    <property type="entry name" value="OmpH"/>
    <property type="match status" value="1"/>
</dbReference>
<dbReference type="Gene3D" id="3.30.910.20">
    <property type="entry name" value="Skp domain"/>
    <property type="match status" value="1"/>
</dbReference>
<dbReference type="SUPFAM" id="SSF111384">
    <property type="entry name" value="OmpH-like"/>
    <property type="match status" value="1"/>
</dbReference>
<evidence type="ECO:0000256" key="1">
    <source>
        <dbReference type="ARBA" id="ARBA00009091"/>
    </source>
</evidence>